<dbReference type="GO" id="GO:0005634">
    <property type="term" value="C:nucleus"/>
    <property type="evidence" value="ECO:0007669"/>
    <property type="project" value="UniProtKB-SubCell"/>
</dbReference>
<dbReference type="InterPro" id="IPR001766">
    <property type="entry name" value="Fork_head_dom"/>
</dbReference>
<dbReference type="InterPro" id="IPR036388">
    <property type="entry name" value="WH-like_DNA-bd_sf"/>
</dbReference>
<dbReference type="GO" id="GO:0000978">
    <property type="term" value="F:RNA polymerase II cis-regulatory region sequence-specific DNA binding"/>
    <property type="evidence" value="ECO:0007669"/>
    <property type="project" value="TreeGrafter"/>
</dbReference>
<dbReference type="SUPFAM" id="SSF53335">
    <property type="entry name" value="S-adenosyl-L-methionine-dependent methyltransferases"/>
    <property type="match status" value="1"/>
</dbReference>
<dbReference type="PANTHER" id="PTHR45881">
    <property type="entry name" value="CHECKPOINT SUPPRESSOR 1-LIKE, ISOFORM A-RELATED"/>
    <property type="match status" value="1"/>
</dbReference>
<dbReference type="InterPro" id="IPR018122">
    <property type="entry name" value="TF_fork_head_CS_1"/>
</dbReference>
<gene>
    <name evidence="10" type="ORF">MYCFIDRAFT_86251</name>
</gene>
<dbReference type="EMBL" id="KB446555">
    <property type="protein sequence ID" value="EME89188.1"/>
    <property type="molecule type" value="Genomic_DNA"/>
</dbReference>
<evidence type="ECO:0000313" key="11">
    <source>
        <dbReference type="Proteomes" id="UP000016932"/>
    </source>
</evidence>
<protein>
    <submittedName>
        <fullName evidence="10">Uncharacterized protein</fullName>
    </submittedName>
</protein>
<dbReference type="Proteomes" id="UP000016932">
    <property type="component" value="Unassembled WGS sequence"/>
</dbReference>
<feature type="region of interest" description="Disordered" evidence="7">
    <location>
        <begin position="666"/>
        <end position="743"/>
    </location>
</feature>
<dbReference type="OrthoDB" id="5954824at2759"/>
<evidence type="ECO:0000313" key="10">
    <source>
        <dbReference type="EMBL" id="EME89188.1"/>
    </source>
</evidence>
<feature type="DNA-binding region" description="Fork-head" evidence="6">
    <location>
        <begin position="776"/>
        <end position="871"/>
    </location>
</feature>
<dbReference type="Gene3D" id="1.10.10.10">
    <property type="entry name" value="Winged helix-like DNA-binding domain superfamily/Winged helix DNA-binding domain"/>
    <property type="match status" value="1"/>
</dbReference>
<reference evidence="10 11" key="1">
    <citation type="journal article" date="2012" name="PLoS Pathog.">
        <title>Diverse lifestyles and strategies of plant pathogenesis encoded in the genomes of eighteen Dothideomycetes fungi.</title>
        <authorList>
            <person name="Ohm R.A."/>
            <person name="Feau N."/>
            <person name="Henrissat B."/>
            <person name="Schoch C.L."/>
            <person name="Horwitz B.A."/>
            <person name="Barry K.W."/>
            <person name="Condon B.J."/>
            <person name="Copeland A.C."/>
            <person name="Dhillon B."/>
            <person name="Glaser F."/>
            <person name="Hesse C.N."/>
            <person name="Kosti I."/>
            <person name="LaButti K."/>
            <person name="Lindquist E.A."/>
            <person name="Lucas S."/>
            <person name="Salamov A.A."/>
            <person name="Bradshaw R.E."/>
            <person name="Ciuffetti L."/>
            <person name="Hamelin R.C."/>
            <person name="Kema G.H.J."/>
            <person name="Lawrence C."/>
            <person name="Scott J.A."/>
            <person name="Spatafora J.W."/>
            <person name="Turgeon B.G."/>
            <person name="de Wit P.J.G.M."/>
            <person name="Zhong S."/>
            <person name="Goodwin S.B."/>
            <person name="Grigoriev I.V."/>
        </authorList>
    </citation>
    <scope>NUCLEOTIDE SEQUENCE [LARGE SCALE GENOMIC DNA]</scope>
    <source>
        <strain evidence="10 11">CIRAD86</strain>
    </source>
</reference>
<dbReference type="SUPFAM" id="SSF49879">
    <property type="entry name" value="SMAD/FHA domain"/>
    <property type="match status" value="1"/>
</dbReference>
<organism evidence="10 11">
    <name type="scientific">Pseudocercospora fijiensis (strain CIRAD86)</name>
    <name type="common">Black leaf streak disease fungus</name>
    <name type="synonym">Mycosphaerella fijiensis</name>
    <dbReference type="NCBI Taxonomy" id="383855"/>
    <lineage>
        <taxon>Eukaryota</taxon>
        <taxon>Fungi</taxon>
        <taxon>Dikarya</taxon>
        <taxon>Ascomycota</taxon>
        <taxon>Pezizomycotina</taxon>
        <taxon>Dothideomycetes</taxon>
        <taxon>Dothideomycetidae</taxon>
        <taxon>Mycosphaerellales</taxon>
        <taxon>Mycosphaerellaceae</taxon>
        <taxon>Pseudocercospora</taxon>
    </lineage>
</organism>
<dbReference type="FunFam" id="1.10.10.10:FF:000030">
    <property type="entry name" value="Forkhead box protein K2"/>
    <property type="match status" value="1"/>
</dbReference>
<feature type="compositionally biased region" description="Basic and acidic residues" evidence="7">
    <location>
        <begin position="383"/>
        <end position="395"/>
    </location>
</feature>
<dbReference type="AlphaFoldDB" id="N1QCP1"/>
<dbReference type="PRINTS" id="PR00053">
    <property type="entry name" value="FORKHEAD"/>
</dbReference>
<dbReference type="SMART" id="SM00240">
    <property type="entry name" value="FHA"/>
    <property type="match status" value="1"/>
</dbReference>
<dbReference type="CDD" id="cd00059">
    <property type="entry name" value="FH_FOX"/>
    <property type="match status" value="1"/>
</dbReference>
<feature type="compositionally biased region" description="Polar residues" evidence="7">
    <location>
        <begin position="327"/>
        <end position="339"/>
    </location>
</feature>
<keyword evidence="4" id="KW-0804">Transcription</keyword>
<evidence type="ECO:0000256" key="6">
    <source>
        <dbReference type="PROSITE-ProRule" id="PRU00089"/>
    </source>
</evidence>
<feature type="region of interest" description="Disordered" evidence="7">
    <location>
        <begin position="870"/>
        <end position="911"/>
    </location>
</feature>
<dbReference type="Gene3D" id="3.40.50.150">
    <property type="entry name" value="Vaccinia Virus protein VP39"/>
    <property type="match status" value="1"/>
</dbReference>
<dbReference type="PANTHER" id="PTHR45881:SF5">
    <property type="entry name" value="FORK-HEAD DOMAIN-CONTAINING PROTEIN"/>
    <property type="match status" value="1"/>
</dbReference>
<evidence type="ECO:0000256" key="4">
    <source>
        <dbReference type="ARBA" id="ARBA00023163"/>
    </source>
</evidence>
<feature type="region of interest" description="Disordered" evidence="7">
    <location>
        <begin position="1049"/>
        <end position="1106"/>
    </location>
</feature>
<comment type="subcellular location">
    <subcellularLocation>
        <location evidence="1 6">Nucleus</location>
    </subcellularLocation>
</comment>
<dbReference type="Gene3D" id="2.60.200.20">
    <property type="match status" value="1"/>
</dbReference>
<feature type="region of interest" description="Disordered" evidence="7">
    <location>
        <begin position="324"/>
        <end position="367"/>
    </location>
</feature>
<keyword evidence="3 6" id="KW-0238">DNA-binding</keyword>
<feature type="compositionally biased region" description="Low complexity" evidence="7">
    <location>
        <begin position="1144"/>
        <end position="1155"/>
    </location>
</feature>
<feature type="compositionally biased region" description="Basic and acidic residues" evidence="7">
    <location>
        <begin position="889"/>
        <end position="900"/>
    </location>
</feature>
<keyword evidence="5 6" id="KW-0539">Nucleus</keyword>
<evidence type="ECO:0000256" key="1">
    <source>
        <dbReference type="ARBA" id="ARBA00004123"/>
    </source>
</evidence>
<sequence length="1246" mass="136609">MTVQPNRLPLLLASVGVILFVGALLHQMNGVPQTWKDSLSKSVSGVGKTNHITTSQPSFYDIALSHGTDKVTKHHYHHMYQKYLEPYRNEPLKFLEIGLGCDMSYGPGASYYTWLEYFPYVDLYYIEYDAACAAKWANETTGATIFSGDQADVAFLNRFMGEAGMDFDVIVDDGGHRMNQQRTSLEVLWKAVKPGGIYFCEDLQTSYWDDYGGEKANTGKVKTMMAMIKELVDDLHVGPGGHARKHERGMLRLKASYQLCLMRTREMVGMIRGCGIAPVFGSSIQSAVTGPPRAPRQTHFCHRVKRGRHAICRRESLSPRHALLRPATNSACDSTNSAPTRPYLHPPLQSRSAWHSPIHPTPEPSSRCLVRSAIASLPLSKGDIDRSQLDHEGHSQHNPSLHSACDPTTMPPSGRKGKTRVRRAPAATETHEPSDVDTADAIATPSRGSRKRARGADTAAPASRNTRRKIKDTRALDREDTEGTEPHEPSDNETETSMPTEQEIIQCLKVSDKQVNATEDFANDLLEGQENVPGYGKIAGRDWIFIIRKVEVNIGRPEAHERLPVSDDGARGTPTAKTVVDIDLGPDRQVSRLHAVIHYDGEQGRWIIIVNGRNGIRVDNNLLKRGSQSYLRNGSVIEIANTQMAFITTPTAENESPIWDASIIRQAQKSSEEDDDGEDDARNAGPRSHAPSGRSHLQDSGMYQSDYNGQQQQQQHNSQHRTHPHSQRALQATPGTPMRGAHSFVKSSPAANYARGVMMESTETIDYSADNAKDLKPPHSYAQLIGMAILSTQEQQMTLNNIYKWIMANYAFYRFNTGGWQNSIRHNLSLNKAFTKIARRTDEPGKGMKWMIEPTEFDNFVQQGMKGCRRPNPIPGTQSTLGSPNSPMDRIRAGGKREDDTTPPLNPYPPAYPSAMEAYTPDRGPRRPVNGNLGSSVGLGIEGNSLVDYDYPQRSTPRNGLNAVANAAGSPPALYVNDDGRVGPLDTPFPLRPSQRLAPPSTLRRPSDFIQFSSPAPFWKMDGVNSTPFRPFDLSPLKTPFPNLKKAIAEEQKKSEAEESSPAEKTDEEEKPASDEPKSKDSPVVPSSSPPRAIGTGPALDASPTLSRPATAVAKTLSQLANAGKVQSHHAPEKTPPNGNGLAPPVQQHTPPTTVISAPSHPAIRQHELPQTAVANSFESAGSQRAVSHGYSNPYAGTHGSHSNGYAMDDAEEDGIDLAKGFQPIGVFHQRNHLAMGMAGAPGFGR</sequence>
<dbReference type="SMART" id="SM00339">
    <property type="entry name" value="FH"/>
    <property type="match status" value="1"/>
</dbReference>
<feature type="compositionally biased region" description="Basic and acidic residues" evidence="7">
    <location>
        <begin position="1071"/>
        <end position="1081"/>
    </location>
</feature>
<feature type="domain" description="FHA" evidence="8">
    <location>
        <begin position="552"/>
        <end position="623"/>
    </location>
</feature>
<evidence type="ECO:0000256" key="2">
    <source>
        <dbReference type="ARBA" id="ARBA00023015"/>
    </source>
</evidence>
<name>N1QCP1_PSEFD</name>
<dbReference type="eggNOG" id="KOG2294">
    <property type="taxonomic scope" value="Eukaryota"/>
</dbReference>
<keyword evidence="2" id="KW-0805">Transcription regulation</keyword>
<feature type="compositionally biased region" description="Basic and acidic residues" evidence="7">
    <location>
        <begin position="1049"/>
        <end position="1065"/>
    </location>
</feature>
<dbReference type="KEGG" id="pfj:MYCFIDRAFT_86251"/>
<dbReference type="STRING" id="383855.N1QCP1"/>
<feature type="compositionally biased region" description="Low complexity" evidence="7">
    <location>
        <begin position="703"/>
        <end position="717"/>
    </location>
</feature>
<dbReference type="InterPro" id="IPR000253">
    <property type="entry name" value="FHA_dom"/>
</dbReference>
<evidence type="ECO:0000256" key="3">
    <source>
        <dbReference type="ARBA" id="ARBA00023125"/>
    </source>
</evidence>
<dbReference type="InterPro" id="IPR008984">
    <property type="entry name" value="SMAD_FHA_dom_sf"/>
</dbReference>
<dbReference type="PROSITE" id="PS00658">
    <property type="entry name" value="FORK_HEAD_2"/>
    <property type="match status" value="1"/>
</dbReference>
<feature type="domain" description="Fork-head" evidence="9">
    <location>
        <begin position="776"/>
        <end position="871"/>
    </location>
</feature>
<keyword evidence="11" id="KW-1185">Reference proteome</keyword>
<dbReference type="PROSITE" id="PS00657">
    <property type="entry name" value="FORK_HEAD_1"/>
    <property type="match status" value="1"/>
</dbReference>
<dbReference type="Pfam" id="PF00250">
    <property type="entry name" value="Forkhead"/>
    <property type="match status" value="1"/>
</dbReference>
<dbReference type="SUPFAM" id="SSF46785">
    <property type="entry name" value="Winged helix' DNA-binding domain"/>
    <property type="match status" value="1"/>
</dbReference>
<proteinExistence type="predicted"/>
<dbReference type="GO" id="GO:0000981">
    <property type="term" value="F:DNA-binding transcription factor activity, RNA polymerase II-specific"/>
    <property type="evidence" value="ECO:0007669"/>
    <property type="project" value="TreeGrafter"/>
</dbReference>
<feature type="compositionally biased region" description="Polar residues" evidence="7">
    <location>
        <begin position="875"/>
        <end position="886"/>
    </location>
</feature>
<evidence type="ECO:0000256" key="7">
    <source>
        <dbReference type="SAM" id="MobiDB-lite"/>
    </source>
</evidence>
<dbReference type="GeneID" id="19342433"/>
<feature type="region of interest" description="Disordered" evidence="7">
    <location>
        <begin position="987"/>
        <end position="1007"/>
    </location>
</feature>
<evidence type="ECO:0000259" key="9">
    <source>
        <dbReference type="PROSITE" id="PS50039"/>
    </source>
</evidence>
<feature type="compositionally biased region" description="Low complexity" evidence="7">
    <location>
        <begin position="1082"/>
        <end position="1091"/>
    </location>
</feature>
<dbReference type="CDD" id="cd22701">
    <property type="entry name" value="FHA_FKH1-like"/>
    <property type="match status" value="1"/>
</dbReference>
<evidence type="ECO:0000256" key="5">
    <source>
        <dbReference type="ARBA" id="ARBA00023242"/>
    </source>
</evidence>
<accession>N1QCP1</accession>
<dbReference type="Pfam" id="PF00498">
    <property type="entry name" value="FHA"/>
    <property type="match status" value="1"/>
</dbReference>
<feature type="region of interest" description="Disordered" evidence="7">
    <location>
        <begin position="1122"/>
        <end position="1155"/>
    </location>
</feature>
<dbReference type="RefSeq" id="XP_007920667.1">
    <property type="nucleotide sequence ID" value="XM_007922476.1"/>
</dbReference>
<dbReference type="InterPro" id="IPR036390">
    <property type="entry name" value="WH_DNA-bd_sf"/>
</dbReference>
<dbReference type="InterPro" id="IPR030456">
    <property type="entry name" value="TF_fork_head_CS_2"/>
</dbReference>
<evidence type="ECO:0000259" key="8">
    <source>
        <dbReference type="PROSITE" id="PS50006"/>
    </source>
</evidence>
<feature type="region of interest" description="Disordered" evidence="7">
    <location>
        <begin position="383"/>
        <end position="499"/>
    </location>
</feature>
<dbReference type="InterPro" id="IPR029063">
    <property type="entry name" value="SAM-dependent_MTases_sf"/>
</dbReference>
<dbReference type="PROSITE" id="PS50006">
    <property type="entry name" value="FHA_DOMAIN"/>
    <property type="match status" value="1"/>
</dbReference>
<dbReference type="HOGENOM" id="CLU_007090_0_0_1"/>
<dbReference type="PROSITE" id="PS50039">
    <property type="entry name" value="FORK_HEAD_3"/>
    <property type="match status" value="1"/>
</dbReference>
<dbReference type="VEuPathDB" id="FungiDB:MYCFIDRAFT_86251"/>